<evidence type="ECO:0000313" key="1">
    <source>
        <dbReference type="EMBL" id="PPK90196.1"/>
    </source>
</evidence>
<sequence>MPGEDYDVVISDLITGSGALDVDADELVTAGSNAAAAANDAAVACHGGPLASALARLNAALQAKTNLMAEATRAAAGNLATCAWNYEGADSSAAGRLGGP</sequence>
<protein>
    <recommendedName>
        <fullName evidence="3">Excreted virulence factor EspC (Type VII ESX diderm)</fullName>
    </recommendedName>
</protein>
<name>A0A2S6IBZ9_9ACTN</name>
<dbReference type="RefSeq" id="WP_104435898.1">
    <property type="nucleotide sequence ID" value="NZ_PTJD01000026.1"/>
</dbReference>
<evidence type="ECO:0000313" key="2">
    <source>
        <dbReference type="Proteomes" id="UP000239485"/>
    </source>
</evidence>
<reference evidence="1 2" key="1">
    <citation type="submission" date="2018-02" db="EMBL/GenBank/DDBJ databases">
        <title>Genomic Encyclopedia of Archaeal and Bacterial Type Strains, Phase II (KMG-II): from individual species to whole genera.</title>
        <authorList>
            <person name="Goeker M."/>
        </authorList>
    </citation>
    <scope>NUCLEOTIDE SEQUENCE [LARGE SCALE GENOMIC DNA]</scope>
    <source>
        <strain evidence="1 2">DSM 22857</strain>
    </source>
</reference>
<dbReference type="Proteomes" id="UP000239485">
    <property type="component" value="Unassembled WGS sequence"/>
</dbReference>
<keyword evidence="2" id="KW-1185">Reference proteome</keyword>
<comment type="caution">
    <text evidence="1">The sequence shown here is derived from an EMBL/GenBank/DDBJ whole genome shotgun (WGS) entry which is preliminary data.</text>
</comment>
<proteinExistence type="predicted"/>
<gene>
    <name evidence="1" type="ORF">CLV92_1265</name>
</gene>
<dbReference type="EMBL" id="PTJD01000026">
    <property type="protein sequence ID" value="PPK90196.1"/>
    <property type="molecule type" value="Genomic_DNA"/>
</dbReference>
<dbReference type="AlphaFoldDB" id="A0A2S6IBZ9"/>
<organism evidence="1 2">
    <name type="scientific">Kineococcus xinjiangensis</name>
    <dbReference type="NCBI Taxonomy" id="512762"/>
    <lineage>
        <taxon>Bacteria</taxon>
        <taxon>Bacillati</taxon>
        <taxon>Actinomycetota</taxon>
        <taxon>Actinomycetes</taxon>
        <taxon>Kineosporiales</taxon>
        <taxon>Kineosporiaceae</taxon>
        <taxon>Kineococcus</taxon>
    </lineage>
</organism>
<evidence type="ECO:0008006" key="3">
    <source>
        <dbReference type="Google" id="ProtNLM"/>
    </source>
</evidence>
<accession>A0A2S6IBZ9</accession>